<dbReference type="OrthoDB" id="1700726at2759"/>
<evidence type="ECO:0000259" key="3">
    <source>
        <dbReference type="Pfam" id="PF00501"/>
    </source>
</evidence>
<dbReference type="PANTHER" id="PTHR43272:SF33">
    <property type="entry name" value="AMP-BINDING DOMAIN-CONTAINING PROTEIN-RELATED"/>
    <property type="match status" value="1"/>
</dbReference>
<dbReference type="GO" id="GO:0016020">
    <property type="term" value="C:membrane"/>
    <property type="evidence" value="ECO:0007669"/>
    <property type="project" value="TreeGrafter"/>
</dbReference>
<dbReference type="GO" id="GO:0004467">
    <property type="term" value="F:long-chain fatty acid-CoA ligase activity"/>
    <property type="evidence" value="ECO:0007669"/>
    <property type="project" value="TreeGrafter"/>
</dbReference>
<accession>A0A1R1YAV1</accession>
<dbReference type="InterPro" id="IPR042099">
    <property type="entry name" value="ANL_N_sf"/>
</dbReference>
<feature type="domain" description="AMP-dependent synthetase/ligase" evidence="3">
    <location>
        <begin position="63"/>
        <end position="480"/>
    </location>
</feature>
<dbReference type="PANTHER" id="PTHR43272">
    <property type="entry name" value="LONG-CHAIN-FATTY-ACID--COA LIGASE"/>
    <property type="match status" value="1"/>
</dbReference>
<dbReference type="Gene3D" id="3.40.50.12780">
    <property type="entry name" value="N-terminal domain of ligase-like"/>
    <property type="match status" value="1"/>
</dbReference>
<dbReference type="GO" id="GO:0005524">
    <property type="term" value="F:ATP binding"/>
    <property type="evidence" value="ECO:0007669"/>
    <property type="project" value="UniProtKB-KW"/>
</dbReference>
<dbReference type="InterPro" id="IPR000873">
    <property type="entry name" value="AMP-dep_synth/lig_dom"/>
</dbReference>
<keyword evidence="2" id="KW-0067">ATP-binding</keyword>
<name>A0A1R1YAV1_9FUNG</name>
<evidence type="ECO:0000313" key="5">
    <source>
        <dbReference type="Proteomes" id="UP000187283"/>
    </source>
</evidence>
<protein>
    <submittedName>
        <fullName evidence="4">Long chain acyl-CoA synthetase 7, peroxisomal</fullName>
    </submittedName>
</protein>
<sequence length="662" mass="73403">MSELASIELENYPAKAGETKPRVNKYLKDGILKVNPPGINNVIESYVAAMNKFGEDKDLIGYKPALDDKGNFGPYTWITFKQFQTIFTNFGAGLINSGMKQGDHIGVFSRNNTEWLITEFGSLSYDIYPIPLYDTLGSDAIVHIVNEAELSTIVCTIDRAKFLLTIADQINHVAKRLILMDKISDELIQQGKEKGLELVHIKDIQESGKLNPVEYKSKAGLDSTLTICYTSGTTGMPKGVVLVQKNFLSAIESLSFFINTKQIVDINETDSYLSFLPLAHILERFLIHMLISRGCKIGFSTGNVAKIIDDIYDLKPSIFVGVPRLFSRIKDKVSGEIEKKGGIAAYLFRTAFNSKKRNISSGDVKHWAWDPIIFSKVKEKLGGRIKLIVSGSAPISAETLDFMRICFSSGVHEGYGSTETTGACSLTTNTDTDSGTVGTPYPNSMIKLVDVPELGYFSTDKPFPRGEVCVGGSGIFKEYYKSPEKTAETLDSDGFCHTGDIGLFDHLGRLKIIDRKKNLFKLSQGEYVAPEKVENVYVDNPIVTQAFIYGDSLKSYLVGVIVPEHELLLKFLKSEKVNVDYSLPLDQLCSNIDVRKAVTKNLAAWGRSRDLKGFENVRNVHLEPKPFEIGAILSPTLKLKRIGAKVHYKQILDGLYAETGDL</sequence>
<keyword evidence="1" id="KW-0547">Nucleotide-binding</keyword>
<comment type="caution">
    <text evidence="4">The sequence shown here is derived from an EMBL/GenBank/DDBJ whole genome shotgun (WGS) entry which is preliminary data.</text>
</comment>
<dbReference type="InterPro" id="IPR020845">
    <property type="entry name" value="AMP-binding_CS"/>
</dbReference>
<proteinExistence type="predicted"/>
<keyword evidence="5" id="KW-1185">Reference proteome</keyword>
<evidence type="ECO:0000313" key="4">
    <source>
        <dbReference type="EMBL" id="OMJ23786.1"/>
    </source>
</evidence>
<dbReference type="STRING" id="133412.A0A1R1YAV1"/>
<dbReference type="EMBL" id="LSSN01000473">
    <property type="protein sequence ID" value="OMJ23786.1"/>
    <property type="molecule type" value="Genomic_DNA"/>
</dbReference>
<dbReference type="Pfam" id="PF00501">
    <property type="entry name" value="AMP-binding"/>
    <property type="match status" value="1"/>
</dbReference>
<evidence type="ECO:0000256" key="1">
    <source>
        <dbReference type="ARBA" id="ARBA00022741"/>
    </source>
</evidence>
<evidence type="ECO:0000256" key="2">
    <source>
        <dbReference type="ARBA" id="ARBA00022840"/>
    </source>
</evidence>
<gene>
    <name evidence="4" type="ORF">AYI70_g2023</name>
</gene>
<reference evidence="4 5" key="1">
    <citation type="submission" date="2017-01" db="EMBL/GenBank/DDBJ databases">
        <authorList>
            <person name="Mah S.A."/>
            <person name="Swanson W.J."/>
            <person name="Moy G.W."/>
            <person name="Vacquier V.D."/>
        </authorList>
    </citation>
    <scope>NUCLEOTIDE SEQUENCE [LARGE SCALE GENOMIC DNA]</scope>
    <source>
        <strain evidence="4 5">GSMNP</strain>
    </source>
</reference>
<dbReference type="SUPFAM" id="SSF56801">
    <property type="entry name" value="Acetyl-CoA synthetase-like"/>
    <property type="match status" value="1"/>
</dbReference>
<dbReference type="PROSITE" id="PS00455">
    <property type="entry name" value="AMP_BINDING"/>
    <property type="match status" value="1"/>
</dbReference>
<dbReference type="Proteomes" id="UP000187283">
    <property type="component" value="Unassembled WGS sequence"/>
</dbReference>
<dbReference type="AlphaFoldDB" id="A0A1R1YAV1"/>
<organism evidence="4 5">
    <name type="scientific">Smittium culicis</name>
    <dbReference type="NCBI Taxonomy" id="133412"/>
    <lineage>
        <taxon>Eukaryota</taxon>
        <taxon>Fungi</taxon>
        <taxon>Fungi incertae sedis</taxon>
        <taxon>Zoopagomycota</taxon>
        <taxon>Kickxellomycotina</taxon>
        <taxon>Harpellomycetes</taxon>
        <taxon>Harpellales</taxon>
        <taxon>Legeriomycetaceae</taxon>
        <taxon>Smittium</taxon>
    </lineage>
</organism>
<dbReference type="GO" id="GO:0005783">
    <property type="term" value="C:endoplasmic reticulum"/>
    <property type="evidence" value="ECO:0007669"/>
    <property type="project" value="TreeGrafter"/>
</dbReference>